<evidence type="ECO:0000256" key="9">
    <source>
        <dbReference type="ARBA" id="ARBA00022723"/>
    </source>
</evidence>
<dbReference type="InterPro" id="IPR022880">
    <property type="entry name" value="DNApol_IV"/>
</dbReference>
<dbReference type="FunFam" id="3.30.1490.100:FF:000004">
    <property type="entry name" value="DNA polymerase IV"/>
    <property type="match status" value="1"/>
</dbReference>
<dbReference type="GO" id="GO:0005829">
    <property type="term" value="C:cytosol"/>
    <property type="evidence" value="ECO:0007669"/>
    <property type="project" value="TreeGrafter"/>
</dbReference>
<evidence type="ECO:0000256" key="4">
    <source>
        <dbReference type="ARBA" id="ARBA00022457"/>
    </source>
</evidence>
<evidence type="ECO:0000256" key="6">
    <source>
        <dbReference type="ARBA" id="ARBA00022679"/>
    </source>
</evidence>
<comment type="caution">
    <text evidence="18">The sequence shown here is derived from an EMBL/GenBank/DDBJ whole genome shotgun (WGS) entry which is preliminary data.</text>
</comment>
<feature type="site" description="Substrate discrimination" evidence="16">
    <location>
        <position position="5"/>
    </location>
</feature>
<dbReference type="GO" id="GO:0006261">
    <property type="term" value="P:DNA-templated DNA replication"/>
    <property type="evidence" value="ECO:0007669"/>
    <property type="project" value="UniProtKB-UniRule"/>
</dbReference>
<evidence type="ECO:0000313" key="18">
    <source>
        <dbReference type="EMBL" id="TSA79417.1"/>
    </source>
</evidence>
<keyword evidence="13 16" id="KW-0238">DNA-binding</keyword>
<evidence type="ECO:0000259" key="17">
    <source>
        <dbReference type="PROSITE" id="PS50173"/>
    </source>
</evidence>
<dbReference type="Gene3D" id="1.10.150.20">
    <property type="entry name" value="5' to 3' exonuclease, C-terminal subdomain"/>
    <property type="match status" value="1"/>
</dbReference>
<protein>
    <recommendedName>
        <fullName evidence="16">DNA polymerase IV</fullName>
        <shortName evidence="16">Pol IV</shortName>
        <ecNumber evidence="16">2.7.7.7</ecNumber>
    </recommendedName>
</protein>
<feature type="active site" evidence="16">
    <location>
        <position position="95"/>
    </location>
</feature>
<evidence type="ECO:0000256" key="8">
    <source>
        <dbReference type="ARBA" id="ARBA00022705"/>
    </source>
</evidence>
<dbReference type="GO" id="GO:0003887">
    <property type="term" value="F:DNA-directed DNA polymerase activity"/>
    <property type="evidence" value="ECO:0007669"/>
    <property type="project" value="UniProtKB-UniRule"/>
</dbReference>
<dbReference type="SUPFAM" id="SSF100879">
    <property type="entry name" value="Lesion bypass DNA polymerase (Y-family), little finger domain"/>
    <property type="match status" value="1"/>
</dbReference>
<dbReference type="AlphaFoldDB" id="A0A553UGT3"/>
<dbReference type="GO" id="GO:0009432">
    <property type="term" value="P:SOS response"/>
    <property type="evidence" value="ECO:0007669"/>
    <property type="project" value="TreeGrafter"/>
</dbReference>
<keyword evidence="11 16" id="KW-0460">Magnesium</keyword>
<evidence type="ECO:0000256" key="5">
    <source>
        <dbReference type="ARBA" id="ARBA00022490"/>
    </source>
</evidence>
<dbReference type="InterPro" id="IPR017961">
    <property type="entry name" value="DNA_pol_Y-fam_little_finger"/>
</dbReference>
<name>A0A553UGT3_9DEIO</name>
<sequence>MDAFYASVEIRDQPSLRGLAVAVAHQSRRGVVLTASYEARAYGVRSAMPTSLALQKCPHLTLVPPRMEVYKRVSDVIRGVFVRYTDLVEPLSLDEAYLDVSQHPSGTLIARAIKADIQREAQLTASAGVSFNKFLAKLASDLHKPNGLTVIRPEEADALIASLPVEAFHGVGPATKSRMHEHQLFTGADLKRQTLSDLTRWFGAQGAHFHRISHGIDDRPVDPDRERKSVGVERTYEDDLRHFAEIQAALPGLVALLIPRLKRAEYSGRSLVLKVKFADRSILTRRLTSGLPLTDEARVLSLARELLTPELLAGRPVRLLGLSVQNQRPASTSGAQVPLFSSS</sequence>
<keyword evidence="19" id="KW-1185">Reference proteome</keyword>
<evidence type="ECO:0000256" key="7">
    <source>
        <dbReference type="ARBA" id="ARBA00022695"/>
    </source>
</evidence>
<accession>A0A553UGT3</accession>
<evidence type="ECO:0000256" key="14">
    <source>
        <dbReference type="ARBA" id="ARBA00023204"/>
    </source>
</evidence>
<dbReference type="GO" id="GO:0003684">
    <property type="term" value="F:damaged DNA binding"/>
    <property type="evidence" value="ECO:0007669"/>
    <property type="project" value="InterPro"/>
</dbReference>
<dbReference type="GO" id="GO:0006281">
    <property type="term" value="P:DNA repair"/>
    <property type="evidence" value="ECO:0007669"/>
    <property type="project" value="UniProtKB-UniRule"/>
</dbReference>
<dbReference type="OrthoDB" id="9808813at2"/>
<reference evidence="18 19" key="1">
    <citation type="submission" date="2019-07" db="EMBL/GenBank/DDBJ databases">
        <title>Deinococcus detaillus sp. nov., isolated from humus soil in Antarctica.</title>
        <authorList>
            <person name="Zhang K."/>
        </authorList>
    </citation>
    <scope>NUCLEOTIDE SEQUENCE [LARGE SCALE GENOMIC DNA]</scope>
    <source>
        <strain evidence="18 19">H1</strain>
    </source>
</reference>
<comment type="cofactor">
    <cofactor evidence="16">
        <name>Mg(2+)</name>
        <dbReference type="ChEBI" id="CHEBI:18420"/>
    </cofactor>
    <text evidence="16">Binds 2 magnesium ions per subunit.</text>
</comment>
<evidence type="ECO:0000256" key="13">
    <source>
        <dbReference type="ARBA" id="ARBA00023125"/>
    </source>
</evidence>
<comment type="subunit">
    <text evidence="3 16">Monomer.</text>
</comment>
<organism evidence="18 19">
    <name type="scientific">Deinococcus detaillensis</name>
    <dbReference type="NCBI Taxonomy" id="2592048"/>
    <lineage>
        <taxon>Bacteria</taxon>
        <taxon>Thermotogati</taxon>
        <taxon>Deinococcota</taxon>
        <taxon>Deinococci</taxon>
        <taxon>Deinococcales</taxon>
        <taxon>Deinococcaceae</taxon>
        <taxon>Deinococcus</taxon>
    </lineage>
</organism>
<dbReference type="PANTHER" id="PTHR11076:SF33">
    <property type="entry name" value="DNA POLYMERASE KAPPA"/>
    <property type="match status" value="1"/>
</dbReference>
<keyword evidence="9 16" id="KW-0479">Metal-binding</keyword>
<dbReference type="InterPro" id="IPR050116">
    <property type="entry name" value="DNA_polymerase-Y"/>
</dbReference>
<keyword evidence="5 16" id="KW-0963">Cytoplasm</keyword>
<dbReference type="EC" id="2.7.7.7" evidence="16"/>
<dbReference type="SUPFAM" id="SSF56672">
    <property type="entry name" value="DNA/RNA polymerases"/>
    <property type="match status" value="1"/>
</dbReference>
<gene>
    <name evidence="16 18" type="primary">dinB</name>
    <name evidence="18" type="ORF">FNU79_17925</name>
</gene>
<evidence type="ECO:0000313" key="19">
    <source>
        <dbReference type="Proteomes" id="UP000316092"/>
    </source>
</evidence>
<keyword evidence="8 16" id="KW-0235">DNA replication</keyword>
<dbReference type="GO" id="GO:0042276">
    <property type="term" value="P:error-prone translesion synthesis"/>
    <property type="evidence" value="ECO:0007669"/>
    <property type="project" value="TreeGrafter"/>
</dbReference>
<keyword evidence="6 16" id="KW-0808">Transferase</keyword>
<keyword evidence="4 16" id="KW-0515">Mutator protein</keyword>
<dbReference type="Pfam" id="PF00817">
    <property type="entry name" value="IMS"/>
    <property type="match status" value="1"/>
</dbReference>
<comment type="subcellular location">
    <subcellularLocation>
        <location evidence="1 16">Cytoplasm</location>
    </subcellularLocation>
</comment>
<dbReference type="InterPro" id="IPR043502">
    <property type="entry name" value="DNA/RNA_pol_sf"/>
</dbReference>
<dbReference type="InterPro" id="IPR043128">
    <property type="entry name" value="Rev_trsase/Diguanyl_cyclase"/>
</dbReference>
<evidence type="ECO:0000256" key="16">
    <source>
        <dbReference type="HAMAP-Rule" id="MF_01113"/>
    </source>
</evidence>
<dbReference type="Pfam" id="PF11799">
    <property type="entry name" value="IMS_C"/>
    <property type="match status" value="1"/>
</dbReference>
<keyword evidence="12 16" id="KW-0239">DNA-directed DNA polymerase</keyword>
<dbReference type="NCBIfam" id="NF002677">
    <property type="entry name" value="PRK02406.1"/>
    <property type="match status" value="1"/>
</dbReference>
<evidence type="ECO:0000256" key="3">
    <source>
        <dbReference type="ARBA" id="ARBA00011245"/>
    </source>
</evidence>
<dbReference type="FunFam" id="3.40.1170.60:FF:000001">
    <property type="entry name" value="DNA polymerase IV"/>
    <property type="match status" value="1"/>
</dbReference>
<evidence type="ECO:0000256" key="15">
    <source>
        <dbReference type="ARBA" id="ARBA00049244"/>
    </source>
</evidence>
<dbReference type="Gene3D" id="3.40.1170.60">
    <property type="match status" value="1"/>
</dbReference>
<evidence type="ECO:0000256" key="11">
    <source>
        <dbReference type="ARBA" id="ARBA00022842"/>
    </source>
</evidence>
<dbReference type="HAMAP" id="MF_01113">
    <property type="entry name" value="DNApol_IV"/>
    <property type="match status" value="1"/>
</dbReference>
<dbReference type="EMBL" id="VKDB01000042">
    <property type="protein sequence ID" value="TSA79417.1"/>
    <property type="molecule type" value="Genomic_DNA"/>
</dbReference>
<dbReference type="InterPro" id="IPR001126">
    <property type="entry name" value="UmuC"/>
</dbReference>
<comment type="caution">
    <text evidence="16">Lacks conserved residue(s) required for the propagation of feature annotation.</text>
</comment>
<evidence type="ECO:0000256" key="2">
    <source>
        <dbReference type="ARBA" id="ARBA00010945"/>
    </source>
</evidence>
<dbReference type="PROSITE" id="PS50173">
    <property type="entry name" value="UMUC"/>
    <property type="match status" value="1"/>
</dbReference>
<feature type="domain" description="UmuC" evidence="17">
    <location>
        <begin position="1"/>
        <end position="172"/>
    </location>
</feature>
<feature type="binding site" evidence="16">
    <location>
        <position position="94"/>
    </location>
    <ligand>
        <name>Mg(2+)</name>
        <dbReference type="ChEBI" id="CHEBI:18420"/>
    </ligand>
</feature>
<keyword evidence="10 16" id="KW-0227">DNA damage</keyword>
<comment type="catalytic activity">
    <reaction evidence="15 16">
        <text>DNA(n) + a 2'-deoxyribonucleoside 5'-triphosphate = DNA(n+1) + diphosphate</text>
        <dbReference type="Rhea" id="RHEA:22508"/>
        <dbReference type="Rhea" id="RHEA-COMP:17339"/>
        <dbReference type="Rhea" id="RHEA-COMP:17340"/>
        <dbReference type="ChEBI" id="CHEBI:33019"/>
        <dbReference type="ChEBI" id="CHEBI:61560"/>
        <dbReference type="ChEBI" id="CHEBI:173112"/>
        <dbReference type="EC" id="2.7.7.7"/>
    </reaction>
</comment>
<comment type="function">
    <text evidence="16">Poorly processive, error-prone DNA polymerase involved in untargeted mutagenesis. Copies undamaged DNA at stalled replication forks, which arise in vivo from mismatched or misaligned primer ends. These misaligned primers can be extended by PolIV. Exhibits no 3'-5' exonuclease (proofreading) activity. May be involved in translesional synthesis, in conjunction with the beta clamp from PolIII.</text>
</comment>
<dbReference type="GO" id="GO:0000287">
    <property type="term" value="F:magnesium ion binding"/>
    <property type="evidence" value="ECO:0007669"/>
    <property type="project" value="UniProtKB-UniRule"/>
</dbReference>
<dbReference type="PANTHER" id="PTHR11076">
    <property type="entry name" value="DNA REPAIR POLYMERASE UMUC / TRANSFERASE FAMILY MEMBER"/>
    <property type="match status" value="1"/>
</dbReference>
<evidence type="ECO:0000256" key="1">
    <source>
        <dbReference type="ARBA" id="ARBA00004496"/>
    </source>
</evidence>
<evidence type="ECO:0000256" key="10">
    <source>
        <dbReference type="ARBA" id="ARBA00022763"/>
    </source>
</evidence>
<dbReference type="Gene3D" id="3.30.1490.100">
    <property type="entry name" value="DNA polymerase, Y-family, little finger domain"/>
    <property type="match status" value="1"/>
</dbReference>
<comment type="similarity">
    <text evidence="2 16">Belongs to the DNA polymerase type-Y family.</text>
</comment>
<keyword evidence="14 16" id="KW-0234">DNA repair</keyword>
<dbReference type="InterPro" id="IPR036775">
    <property type="entry name" value="DNA_pol_Y-fam_lit_finger_sf"/>
</dbReference>
<dbReference type="Gene3D" id="3.30.70.270">
    <property type="match status" value="1"/>
</dbReference>
<keyword evidence="7 16" id="KW-0548">Nucleotidyltransferase</keyword>
<dbReference type="CDD" id="cd03586">
    <property type="entry name" value="PolY_Pol_IV_kappa"/>
    <property type="match status" value="1"/>
</dbReference>
<proteinExistence type="inferred from homology"/>
<evidence type="ECO:0000256" key="12">
    <source>
        <dbReference type="ARBA" id="ARBA00022932"/>
    </source>
</evidence>
<dbReference type="Proteomes" id="UP000316092">
    <property type="component" value="Unassembled WGS sequence"/>
</dbReference>